<evidence type="ECO:0000313" key="2">
    <source>
        <dbReference type="EMBL" id="KAK2945986.1"/>
    </source>
</evidence>
<proteinExistence type="predicted"/>
<gene>
    <name evidence="2" type="ORF">BLNAU_19062</name>
</gene>
<protein>
    <submittedName>
        <fullName evidence="2">Uncharacterized protein</fullName>
    </submittedName>
</protein>
<feature type="region of interest" description="Disordered" evidence="1">
    <location>
        <begin position="54"/>
        <end position="78"/>
    </location>
</feature>
<sequence>MEGGTFSNCEADEGGIAYLVSSTLSISRMSFSNSSAKRGGVFWVDFGENSTSSVSWRESDITDNSASDEDENGIDWGKGGAIFVTGTTTSKTPLVQTDSRFENTAAFGNDVFVEEEVLGEIGPDPLSKCGGESSGF</sequence>
<dbReference type="EMBL" id="JARBJD010000241">
    <property type="protein sequence ID" value="KAK2945986.1"/>
    <property type="molecule type" value="Genomic_DNA"/>
</dbReference>
<name>A0ABQ9X5S4_9EUKA</name>
<accession>A0ABQ9X5S4</accession>
<reference evidence="2 3" key="1">
    <citation type="journal article" date="2022" name="bioRxiv">
        <title>Genomics of Preaxostyla Flagellates Illuminates Evolutionary Transitions and the Path Towards Mitochondrial Loss.</title>
        <authorList>
            <person name="Novak L.V.F."/>
            <person name="Treitli S.C."/>
            <person name="Pyrih J."/>
            <person name="Halakuc P."/>
            <person name="Pipaliya S.V."/>
            <person name="Vacek V."/>
            <person name="Brzon O."/>
            <person name="Soukal P."/>
            <person name="Eme L."/>
            <person name="Dacks J.B."/>
            <person name="Karnkowska A."/>
            <person name="Elias M."/>
            <person name="Hampl V."/>
        </authorList>
    </citation>
    <scope>NUCLEOTIDE SEQUENCE [LARGE SCALE GENOMIC DNA]</scope>
    <source>
        <strain evidence="2">NAU3</strain>
        <tissue evidence="2">Gut</tissue>
    </source>
</reference>
<dbReference type="Proteomes" id="UP001281761">
    <property type="component" value="Unassembled WGS sequence"/>
</dbReference>
<organism evidence="2 3">
    <name type="scientific">Blattamonas nauphoetae</name>
    <dbReference type="NCBI Taxonomy" id="2049346"/>
    <lineage>
        <taxon>Eukaryota</taxon>
        <taxon>Metamonada</taxon>
        <taxon>Preaxostyla</taxon>
        <taxon>Oxymonadida</taxon>
        <taxon>Blattamonas</taxon>
    </lineage>
</organism>
<dbReference type="SUPFAM" id="SSF51126">
    <property type="entry name" value="Pectin lyase-like"/>
    <property type="match status" value="1"/>
</dbReference>
<keyword evidence="3" id="KW-1185">Reference proteome</keyword>
<evidence type="ECO:0000256" key="1">
    <source>
        <dbReference type="SAM" id="MobiDB-lite"/>
    </source>
</evidence>
<dbReference type="InterPro" id="IPR011050">
    <property type="entry name" value="Pectin_lyase_fold/virulence"/>
</dbReference>
<comment type="caution">
    <text evidence="2">The sequence shown here is derived from an EMBL/GenBank/DDBJ whole genome shotgun (WGS) entry which is preliminary data.</text>
</comment>
<evidence type="ECO:0000313" key="3">
    <source>
        <dbReference type="Proteomes" id="UP001281761"/>
    </source>
</evidence>